<keyword evidence="2" id="KW-1185">Reference proteome</keyword>
<evidence type="ECO:0000313" key="1">
    <source>
        <dbReference type="EMBL" id="RIA80929.1"/>
    </source>
</evidence>
<dbReference type="OrthoDB" id="2328672at2759"/>
<evidence type="ECO:0000313" key="2">
    <source>
        <dbReference type="Proteomes" id="UP000265703"/>
    </source>
</evidence>
<organism evidence="1 2">
    <name type="scientific">Glomus cerebriforme</name>
    <dbReference type="NCBI Taxonomy" id="658196"/>
    <lineage>
        <taxon>Eukaryota</taxon>
        <taxon>Fungi</taxon>
        <taxon>Fungi incertae sedis</taxon>
        <taxon>Mucoromycota</taxon>
        <taxon>Glomeromycotina</taxon>
        <taxon>Glomeromycetes</taxon>
        <taxon>Glomerales</taxon>
        <taxon>Glomeraceae</taxon>
        <taxon>Glomus</taxon>
    </lineage>
</organism>
<reference evidence="1 2" key="1">
    <citation type="submission" date="2018-06" db="EMBL/GenBank/DDBJ databases">
        <title>Comparative genomics reveals the genomic features of Rhizophagus irregularis, R. cerebriforme, R. diaphanum and Gigaspora rosea, and their symbiotic lifestyle signature.</title>
        <authorList>
            <person name="Morin E."/>
            <person name="San Clemente H."/>
            <person name="Chen E.C.H."/>
            <person name="De La Providencia I."/>
            <person name="Hainaut M."/>
            <person name="Kuo A."/>
            <person name="Kohler A."/>
            <person name="Murat C."/>
            <person name="Tang N."/>
            <person name="Roy S."/>
            <person name="Loubradou J."/>
            <person name="Henrissat B."/>
            <person name="Grigoriev I.V."/>
            <person name="Corradi N."/>
            <person name="Roux C."/>
            <person name="Martin F.M."/>
        </authorList>
    </citation>
    <scope>NUCLEOTIDE SEQUENCE [LARGE SCALE GENOMIC DNA]</scope>
    <source>
        <strain evidence="1 2">DAOM 227022</strain>
    </source>
</reference>
<accession>A0A397S805</accession>
<proteinExistence type="predicted"/>
<sequence>MVNENQIPIQKPVEIVHELKTDYEVPSFEEFMKDYQADENLNYDDLSGGDIGTQESYGPFHGADNGDAWISNKARIKCDKSNCINDEIKYVRFACSRHRGERVSSSGSFTYAVLLAINRKNAGDNNVDNKLMDDLLGHLYRNPFGLNNNVEFSNGNFNFIFCVNEIPYRNYQVGDEIEVDLSGAKRISSQSYHQGLVRKISSNYIEEYHGGYDLSLEGGESSSKRVGTEQSQSSITLSAYDKRIAQEIFRMTIEVLEKYIEKAGYYSDWESRKKVYDNKVTREFGNVEEAESILLSNLLGFKSVLKSGPKFLNDELKEEYYKWINATGIDVNNCPERLKHFLFEINEVLEGRGDRFVEEVAKESTEHVRKMSNEEFSKKMNEAFGAFNAPLNEEREIAKSLEGKTYKDIKNERKFSGDDKKGEQVFNQIASSVVGKHGNFDYYQKNYQQVQSSSHNLTNSQ</sequence>
<protein>
    <submittedName>
        <fullName evidence="1">Uncharacterized protein</fullName>
    </submittedName>
</protein>
<name>A0A397S805_9GLOM</name>
<dbReference type="AlphaFoldDB" id="A0A397S805"/>
<feature type="non-terminal residue" evidence="1">
    <location>
        <position position="461"/>
    </location>
</feature>
<comment type="caution">
    <text evidence="1">The sequence shown here is derived from an EMBL/GenBank/DDBJ whole genome shotgun (WGS) entry which is preliminary data.</text>
</comment>
<gene>
    <name evidence="1" type="ORF">C1645_837844</name>
</gene>
<dbReference type="Proteomes" id="UP000265703">
    <property type="component" value="Unassembled WGS sequence"/>
</dbReference>
<dbReference type="EMBL" id="QKYT01000875">
    <property type="protein sequence ID" value="RIA80929.1"/>
    <property type="molecule type" value="Genomic_DNA"/>
</dbReference>